<dbReference type="STRING" id="995062.SAMN04489718_1487"/>
<dbReference type="InterPro" id="IPR016032">
    <property type="entry name" value="Sig_transdc_resp-reg_C-effctor"/>
</dbReference>
<evidence type="ECO:0000256" key="1">
    <source>
        <dbReference type="ARBA" id="ARBA00023015"/>
    </source>
</evidence>
<dbReference type="SMART" id="SM00421">
    <property type="entry name" value="HTH_LUXR"/>
    <property type="match status" value="1"/>
</dbReference>
<dbReference type="InterPro" id="IPR000792">
    <property type="entry name" value="Tscrpt_reg_LuxR_C"/>
</dbReference>
<evidence type="ECO:0000259" key="6">
    <source>
        <dbReference type="PROSITE" id="PS50110"/>
    </source>
</evidence>
<accession>A0A1H1AA18</accession>
<organism evidence="7 8">
    <name type="scientific">Actinopolyspora saharensis</name>
    <dbReference type="NCBI Taxonomy" id="995062"/>
    <lineage>
        <taxon>Bacteria</taxon>
        <taxon>Bacillati</taxon>
        <taxon>Actinomycetota</taxon>
        <taxon>Actinomycetes</taxon>
        <taxon>Actinopolysporales</taxon>
        <taxon>Actinopolysporaceae</taxon>
        <taxon>Actinopolyspora</taxon>
    </lineage>
</organism>
<dbReference type="PANTHER" id="PTHR44688:SF16">
    <property type="entry name" value="DNA-BINDING TRANSCRIPTIONAL ACTIVATOR DEVR_DOSR"/>
    <property type="match status" value="1"/>
</dbReference>
<evidence type="ECO:0000256" key="4">
    <source>
        <dbReference type="PROSITE-ProRule" id="PRU00169"/>
    </source>
</evidence>
<evidence type="ECO:0000256" key="2">
    <source>
        <dbReference type="ARBA" id="ARBA00023125"/>
    </source>
</evidence>
<feature type="domain" description="Response regulatory" evidence="6">
    <location>
        <begin position="3"/>
        <end position="120"/>
    </location>
</feature>
<dbReference type="InterPro" id="IPR001789">
    <property type="entry name" value="Sig_transdc_resp-reg_receiver"/>
</dbReference>
<dbReference type="PROSITE" id="PS50110">
    <property type="entry name" value="RESPONSE_REGULATORY"/>
    <property type="match status" value="1"/>
</dbReference>
<keyword evidence="4" id="KW-0597">Phosphoprotein</keyword>
<evidence type="ECO:0000256" key="3">
    <source>
        <dbReference type="ARBA" id="ARBA00023163"/>
    </source>
</evidence>
<dbReference type="PROSITE" id="PS00622">
    <property type="entry name" value="HTH_LUXR_1"/>
    <property type="match status" value="1"/>
</dbReference>
<dbReference type="SUPFAM" id="SSF46894">
    <property type="entry name" value="C-terminal effector domain of the bipartite response regulators"/>
    <property type="match status" value="1"/>
</dbReference>
<evidence type="ECO:0000259" key="5">
    <source>
        <dbReference type="PROSITE" id="PS50043"/>
    </source>
</evidence>
<dbReference type="InterPro" id="IPR011006">
    <property type="entry name" value="CheY-like_superfamily"/>
</dbReference>
<dbReference type="PRINTS" id="PR00038">
    <property type="entry name" value="HTHLUXR"/>
</dbReference>
<dbReference type="OrthoDB" id="9808843at2"/>
<dbReference type="GO" id="GO:0006355">
    <property type="term" value="P:regulation of DNA-templated transcription"/>
    <property type="evidence" value="ECO:0007669"/>
    <property type="project" value="InterPro"/>
</dbReference>
<proteinExistence type="predicted"/>
<dbReference type="SUPFAM" id="SSF52172">
    <property type="entry name" value="CheY-like"/>
    <property type="match status" value="1"/>
</dbReference>
<keyword evidence="3" id="KW-0804">Transcription</keyword>
<gene>
    <name evidence="7" type="ORF">SAMN04489718_1487</name>
</gene>
<keyword evidence="2 7" id="KW-0238">DNA-binding</keyword>
<dbReference type="Pfam" id="PF00196">
    <property type="entry name" value="GerE"/>
    <property type="match status" value="1"/>
</dbReference>
<dbReference type="CDD" id="cd06170">
    <property type="entry name" value="LuxR_C_like"/>
    <property type="match status" value="1"/>
</dbReference>
<name>A0A1H1AA18_9ACTN</name>
<evidence type="ECO:0000313" key="7">
    <source>
        <dbReference type="EMBL" id="SDQ36502.1"/>
    </source>
</evidence>
<dbReference type="EMBL" id="FNKO01000001">
    <property type="protein sequence ID" value="SDQ36502.1"/>
    <property type="molecule type" value="Genomic_DNA"/>
</dbReference>
<sequence>MLRLLLLDEQRMFVEALGQCLSTVPDLWVAGSADPAQVDLPDKAAATRPDVITVDVAPFGARASEVLRFLSETCPASSLVVLASQSRPALAVEAARAGVIAWVPKERGIAELVTVIRGASRGEGWYPPEVLGMVLRSLREDVRSAAAGDGPLDVLSSRERDVLAGMVAGKRAWRIAEELFISVQTVRTHTRSILGKLNVHSQLEAVTLARSVADTAAKPKPVQGVAGGDPV</sequence>
<dbReference type="Gene3D" id="3.40.50.2300">
    <property type="match status" value="1"/>
</dbReference>
<evidence type="ECO:0000313" key="8">
    <source>
        <dbReference type="Proteomes" id="UP000199301"/>
    </source>
</evidence>
<feature type="domain" description="HTH luxR-type" evidence="5">
    <location>
        <begin position="148"/>
        <end position="213"/>
    </location>
</feature>
<protein>
    <submittedName>
        <fullName evidence="7">DNA-binding response regulator, NarL/FixJ family, contains REC and HTH domains</fullName>
    </submittedName>
</protein>
<dbReference type="PANTHER" id="PTHR44688">
    <property type="entry name" value="DNA-BINDING TRANSCRIPTIONAL ACTIVATOR DEVR_DOSR"/>
    <property type="match status" value="1"/>
</dbReference>
<dbReference type="AlphaFoldDB" id="A0A1H1AA18"/>
<keyword evidence="8" id="KW-1185">Reference proteome</keyword>
<reference evidence="8" key="1">
    <citation type="submission" date="2016-10" db="EMBL/GenBank/DDBJ databases">
        <authorList>
            <person name="Varghese N."/>
            <person name="Submissions S."/>
        </authorList>
    </citation>
    <scope>NUCLEOTIDE SEQUENCE [LARGE SCALE GENOMIC DNA]</scope>
    <source>
        <strain evidence="8">DSM 45459</strain>
    </source>
</reference>
<dbReference type="GO" id="GO:0003677">
    <property type="term" value="F:DNA binding"/>
    <property type="evidence" value="ECO:0007669"/>
    <property type="project" value="UniProtKB-KW"/>
</dbReference>
<dbReference type="GO" id="GO:0000160">
    <property type="term" value="P:phosphorelay signal transduction system"/>
    <property type="evidence" value="ECO:0007669"/>
    <property type="project" value="InterPro"/>
</dbReference>
<dbReference type="Proteomes" id="UP000199301">
    <property type="component" value="Unassembled WGS sequence"/>
</dbReference>
<dbReference type="PROSITE" id="PS50043">
    <property type="entry name" value="HTH_LUXR_2"/>
    <property type="match status" value="1"/>
</dbReference>
<feature type="modified residue" description="4-aspartylphosphate" evidence="4">
    <location>
        <position position="55"/>
    </location>
</feature>
<dbReference type="RefSeq" id="WP_092521915.1">
    <property type="nucleotide sequence ID" value="NZ_FNKO01000001.1"/>
</dbReference>
<keyword evidence="1" id="KW-0805">Transcription regulation</keyword>